<sequence>MASYFVFGVLRSSELFNSIFWAYQYHYVASWCFNQTYVLAFIRCLGVLLMSFQRYISLCKNGRPIEQMVNVTHRWTLPLVHWLLPFAYSIPLLLLSNATFKDEKNLEVLAEKQDITVATSMAATFVSISFILCASCYGAILRFLIVNRYSSSVAVKRERRLYVQMLGLFVAFILLLVFNIMQFRFSLYSNDGPIFTMRMVFPVISCFFSYINVWMMLILNDDMRRKILALLGVRDESVQSSFNRSTSTKVVPMGKANRF</sequence>
<feature type="transmembrane region" description="Helical" evidence="5">
    <location>
        <begin position="200"/>
        <end position="219"/>
    </location>
</feature>
<dbReference type="GO" id="GO:0016020">
    <property type="term" value="C:membrane"/>
    <property type="evidence" value="ECO:0007669"/>
    <property type="project" value="UniProtKB-SubCell"/>
</dbReference>
<dbReference type="Gene3D" id="1.20.1070.10">
    <property type="entry name" value="Rhodopsin 7-helix transmembrane proteins"/>
    <property type="match status" value="1"/>
</dbReference>
<dbReference type="InterPro" id="IPR017452">
    <property type="entry name" value="GPCR_Rhodpsn_7TM"/>
</dbReference>
<dbReference type="InterPro" id="IPR052665">
    <property type="entry name" value="Neuropeptide-GPCR"/>
</dbReference>
<dbReference type="OrthoDB" id="5868253at2759"/>
<evidence type="ECO:0000256" key="1">
    <source>
        <dbReference type="ARBA" id="ARBA00004370"/>
    </source>
</evidence>
<dbReference type="InterPro" id="IPR019426">
    <property type="entry name" value="7TM_GPCR_serpentine_rcpt_Srv"/>
</dbReference>
<dbReference type="OMA" id="TTHRYMT"/>
<dbReference type="Pfam" id="PF10323">
    <property type="entry name" value="7TM_GPCR_Srv"/>
    <property type="match status" value="1"/>
</dbReference>
<dbReference type="PROSITE" id="PS50262">
    <property type="entry name" value="G_PROTEIN_RECEP_F1_2"/>
    <property type="match status" value="1"/>
</dbReference>
<feature type="transmembrane region" description="Helical" evidence="5">
    <location>
        <begin position="37"/>
        <end position="56"/>
    </location>
</feature>
<keyword evidence="7" id="KW-1185">Reference proteome</keyword>
<evidence type="ECO:0000256" key="5">
    <source>
        <dbReference type="SAM" id="Phobius"/>
    </source>
</evidence>
<evidence type="ECO:0000259" key="6">
    <source>
        <dbReference type="PROSITE" id="PS50262"/>
    </source>
</evidence>
<feature type="transmembrane region" description="Helical" evidence="5">
    <location>
        <begin position="115"/>
        <end position="140"/>
    </location>
</feature>
<accession>A0A7I4YIK8</accession>
<keyword evidence="2 5" id="KW-0812">Transmembrane</keyword>
<evidence type="ECO:0000313" key="7">
    <source>
        <dbReference type="Proteomes" id="UP000025227"/>
    </source>
</evidence>
<evidence type="ECO:0000256" key="4">
    <source>
        <dbReference type="ARBA" id="ARBA00023136"/>
    </source>
</evidence>
<protein>
    <submittedName>
        <fullName evidence="8">G_PROTEIN_RECEP_F1_2 domain-containing protein</fullName>
    </submittedName>
</protein>
<organism evidence="7 8">
    <name type="scientific">Haemonchus contortus</name>
    <name type="common">Barber pole worm</name>
    <dbReference type="NCBI Taxonomy" id="6289"/>
    <lineage>
        <taxon>Eukaryota</taxon>
        <taxon>Metazoa</taxon>
        <taxon>Ecdysozoa</taxon>
        <taxon>Nematoda</taxon>
        <taxon>Chromadorea</taxon>
        <taxon>Rhabditida</taxon>
        <taxon>Rhabditina</taxon>
        <taxon>Rhabditomorpha</taxon>
        <taxon>Strongyloidea</taxon>
        <taxon>Trichostrongylidae</taxon>
        <taxon>Haemonchus</taxon>
    </lineage>
</organism>
<evidence type="ECO:0000256" key="2">
    <source>
        <dbReference type="ARBA" id="ARBA00022692"/>
    </source>
</evidence>
<proteinExistence type="predicted"/>
<dbReference type="PANTHER" id="PTHR24224">
    <property type="entry name" value="CARDIOACCELERATORY PEPTIDE RECEPTOR-RELATED"/>
    <property type="match status" value="1"/>
</dbReference>
<dbReference type="SUPFAM" id="SSF81321">
    <property type="entry name" value="Family A G protein-coupled receptor-like"/>
    <property type="match status" value="1"/>
</dbReference>
<dbReference type="Proteomes" id="UP000025227">
    <property type="component" value="Unplaced"/>
</dbReference>
<evidence type="ECO:0000256" key="3">
    <source>
        <dbReference type="ARBA" id="ARBA00022989"/>
    </source>
</evidence>
<name>A0A7I4YIK8_HAECO</name>
<reference evidence="8" key="1">
    <citation type="submission" date="2020-12" db="UniProtKB">
        <authorList>
            <consortium name="WormBaseParasite"/>
        </authorList>
    </citation>
    <scope>IDENTIFICATION</scope>
    <source>
        <strain evidence="8">MHco3</strain>
    </source>
</reference>
<dbReference type="WBParaSite" id="HCON_00097290-00001">
    <property type="protein sequence ID" value="HCON_00097290-00001"/>
    <property type="gene ID" value="HCON_00097290"/>
</dbReference>
<keyword evidence="3 5" id="KW-1133">Transmembrane helix</keyword>
<feature type="transmembrane region" description="Helical" evidence="5">
    <location>
        <begin position="77"/>
        <end position="95"/>
    </location>
</feature>
<dbReference type="AlphaFoldDB" id="A0A7I4YIK8"/>
<dbReference type="PANTHER" id="PTHR24224:SF17">
    <property type="entry name" value="G-PROTEIN COUPLED RECEPTORS FAMILY 1 PROFILE DOMAIN-CONTAINING PROTEIN"/>
    <property type="match status" value="1"/>
</dbReference>
<feature type="domain" description="G-protein coupled receptors family 1 profile" evidence="6">
    <location>
        <begin position="47"/>
        <end position="174"/>
    </location>
</feature>
<evidence type="ECO:0000313" key="8">
    <source>
        <dbReference type="WBParaSite" id="HCON_00097290-00001"/>
    </source>
</evidence>
<keyword evidence="4 5" id="KW-0472">Membrane</keyword>
<comment type="subcellular location">
    <subcellularLocation>
        <location evidence="1">Membrane</location>
    </subcellularLocation>
</comment>
<feature type="transmembrane region" description="Helical" evidence="5">
    <location>
        <begin position="161"/>
        <end position="180"/>
    </location>
</feature>